<sequence length="57" mass="5680">MAKAAVSTQTGNVIDGSAQTFAPGADVLGQHSPQLLRSLLYGGAATLAPAKETGSRP</sequence>
<proteinExistence type="predicted"/>
<dbReference type="Proteomes" id="UP000568380">
    <property type="component" value="Unassembled WGS sequence"/>
</dbReference>
<evidence type="ECO:0000313" key="3">
    <source>
        <dbReference type="Proteomes" id="UP000568380"/>
    </source>
</evidence>
<comment type="caution">
    <text evidence="2">The sequence shown here is derived from an EMBL/GenBank/DDBJ whole genome shotgun (WGS) entry which is preliminary data.</text>
</comment>
<dbReference type="RefSeq" id="WP_184965679.1">
    <property type="nucleotide sequence ID" value="NZ_JACHIN010000007.1"/>
</dbReference>
<organism evidence="2 3">
    <name type="scientific">Nonomuraea endophytica</name>
    <dbReference type="NCBI Taxonomy" id="714136"/>
    <lineage>
        <taxon>Bacteria</taxon>
        <taxon>Bacillati</taxon>
        <taxon>Actinomycetota</taxon>
        <taxon>Actinomycetes</taxon>
        <taxon>Streptosporangiales</taxon>
        <taxon>Streptosporangiaceae</taxon>
        <taxon>Nonomuraea</taxon>
    </lineage>
</organism>
<feature type="compositionally biased region" description="Polar residues" evidence="1">
    <location>
        <begin position="1"/>
        <end position="20"/>
    </location>
</feature>
<name>A0A7W8A6Z0_9ACTN</name>
<reference evidence="2 3" key="1">
    <citation type="submission" date="2020-08" db="EMBL/GenBank/DDBJ databases">
        <title>Genomic Encyclopedia of Type Strains, Phase IV (KMG-IV): sequencing the most valuable type-strain genomes for metagenomic binning, comparative biology and taxonomic classification.</title>
        <authorList>
            <person name="Goeker M."/>
        </authorList>
    </citation>
    <scope>NUCLEOTIDE SEQUENCE [LARGE SCALE GENOMIC DNA]</scope>
    <source>
        <strain evidence="2 3">DSM 45385</strain>
    </source>
</reference>
<evidence type="ECO:0000256" key="1">
    <source>
        <dbReference type="SAM" id="MobiDB-lite"/>
    </source>
</evidence>
<accession>A0A7W8A6Z0</accession>
<feature type="region of interest" description="Disordered" evidence="1">
    <location>
        <begin position="1"/>
        <end position="26"/>
    </location>
</feature>
<evidence type="ECO:0000313" key="2">
    <source>
        <dbReference type="EMBL" id="MBB5079776.1"/>
    </source>
</evidence>
<keyword evidence="3" id="KW-1185">Reference proteome</keyword>
<gene>
    <name evidence="2" type="ORF">HNR40_005262</name>
</gene>
<dbReference type="EMBL" id="JACHIN010000007">
    <property type="protein sequence ID" value="MBB5079776.1"/>
    <property type="molecule type" value="Genomic_DNA"/>
</dbReference>
<protein>
    <submittedName>
        <fullName evidence="2">Uncharacterized protein</fullName>
    </submittedName>
</protein>
<dbReference type="AlphaFoldDB" id="A0A7W8A6Z0"/>